<accession>A0A2T0YRM3</accession>
<keyword evidence="2" id="KW-1185">Reference proteome</keyword>
<organism evidence="1 2">
    <name type="scientific">Nesterenkonia sandarakina</name>
    <dbReference type="NCBI Taxonomy" id="272918"/>
    <lineage>
        <taxon>Bacteria</taxon>
        <taxon>Bacillati</taxon>
        <taxon>Actinomycetota</taxon>
        <taxon>Actinomycetes</taxon>
        <taxon>Micrococcales</taxon>
        <taxon>Micrococcaceae</taxon>
        <taxon>Nesterenkonia</taxon>
    </lineage>
</organism>
<reference evidence="1 2" key="1">
    <citation type="submission" date="2018-03" db="EMBL/GenBank/DDBJ databases">
        <title>Comparative analysis of microorganisms from saline springs in Andes Mountain Range, Colombia.</title>
        <authorList>
            <person name="Rubin E."/>
        </authorList>
    </citation>
    <scope>NUCLEOTIDE SEQUENCE [LARGE SCALE GENOMIC DNA]</scope>
    <source>
        <strain evidence="1 2">CG 35</strain>
    </source>
</reference>
<evidence type="ECO:0000313" key="2">
    <source>
        <dbReference type="Proteomes" id="UP000238217"/>
    </source>
</evidence>
<protein>
    <submittedName>
        <fullName evidence="1">Uncharacterized protein DUF4188</fullName>
    </submittedName>
</protein>
<dbReference type="InterPro" id="IPR025444">
    <property type="entry name" value="Monooxy_af470"/>
</dbReference>
<gene>
    <name evidence="1" type="ORF">BCL67_103172</name>
</gene>
<sequence>MRKVMDGRRTHQHEGELVVFVIGMTINRPTRIRAWFPVFAAMPKMLEELKADPDSGLLSYRLVFGRGGPLCVQYWSSAEKLYDYASDREGLHRPAWAAFNRQAKKVPGAVGIWHETFVVAQAESVYVDTPIAGLADATESVEVGPGRDGARDRLKRVRPAGAAAHE</sequence>
<dbReference type="OrthoDB" id="7566033at2"/>
<evidence type="ECO:0000313" key="1">
    <source>
        <dbReference type="EMBL" id="PRZ18186.1"/>
    </source>
</evidence>
<dbReference type="EMBL" id="PVTY01000003">
    <property type="protein sequence ID" value="PRZ18186.1"/>
    <property type="molecule type" value="Genomic_DNA"/>
</dbReference>
<dbReference type="AlphaFoldDB" id="A0A2T0YRM3"/>
<name>A0A2T0YRM3_9MICC</name>
<proteinExistence type="predicted"/>
<dbReference type="RefSeq" id="WP_106122074.1">
    <property type="nucleotide sequence ID" value="NZ_PVTY01000003.1"/>
</dbReference>
<dbReference type="Proteomes" id="UP000238217">
    <property type="component" value="Unassembled WGS sequence"/>
</dbReference>
<comment type="caution">
    <text evidence="1">The sequence shown here is derived from an EMBL/GenBank/DDBJ whole genome shotgun (WGS) entry which is preliminary data.</text>
</comment>
<dbReference type="Pfam" id="PF13826">
    <property type="entry name" value="Monooxy_af470-like"/>
    <property type="match status" value="1"/>
</dbReference>